<keyword evidence="2" id="KW-1185">Reference proteome</keyword>
<dbReference type="EMBL" id="UYJE01005648">
    <property type="protein sequence ID" value="VDI39067.1"/>
    <property type="molecule type" value="Genomic_DNA"/>
</dbReference>
<accession>A0A8B6ES55</accession>
<dbReference type="Proteomes" id="UP000596742">
    <property type="component" value="Unassembled WGS sequence"/>
</dbReference>
<evidence type="ECO:0000313" key="1">
    <source>
        <dbReference type="EMBL" id="VDI39067.1"/>
    </source>
</evidence>
<proteinExistence type="predicted"/>
<evidence type="ECO:0000313" key="2">
    <source>
        <dbReference type="Proteomes" id="UP000596742"/>
    </source>
</evidence>
<protein>
    <submittedName>
        <fullName evidence="1">Uncharacterized protein</fullName>
    </submittedName>
</protein>
<name>A0A8B6ES55_MYTGA</name>
<sequence length="532" mass="62340">MLKAIGIDEKRSDNIFRQMAETRVQERIGFPALVSILKGHPEFEDELFTNPVNVLMNYLSSLNNGNTHDKMYFVILIHALMNGTVLEEHEPYKDENEKEKNYMCTISKILFGIKLEFDKVSIETITNEKGITDENGDGILVNKWDPNYSHYLFCFQQEVIRDFVFRSYKAKGVEEIITTCSLNCIVSYFRPYSDTTDEPLVCIDSSLYQKVASHIISIIQEDLKTSVKFAIKSVKTLCMSHLLQDKKFLEAFMEMIECDQFKDVRSSIIKAENYRLGYKTFKYLEAFHFTSLLLYQSCNQLSMMYEENVNLIKRVLQAICDSGEDKREICETINTLVKSAVEEVCKENNEGNVVLEMLWKFVIDKKVDCRNTNFLMNAWRNQCPQTVMWLQENVKEPNVLQMELCFLSICRSLGVDKASWIFKVNPNSAQNKLNMYKVFKIASERKGDCLVDVERIWQQWEERILEDYKHDEHLNESAVNVKKNFAIMIMNGIEEEKKFGSELFIWANKTFIPHETYFHKTMIKKIQRNNRD</sequence>
<organism evidence="1 2">
    <name type="scientific">Mytilus galloprovincialis</name>
    <name type="common">Mediterranean mussel</name>
    <dbReference type="NCBI Taxonomy" id="29158"/>
    <lineage>
        <taxon>Eukaryota</taxon>
        <taxon>Metazoa</taxon>
        <taxon>Spiralia</taxon>
        <taxon>Lophotrochozoa</taxon>
        <taxon>Mollusca</taxon>
        <taxon>Bivalvia</taxon>
        <taxon>Autobranchia</taxon>
        <taxon>Pteriomorphia</taxon>
        <taxon>Mytilida</taxon>
        <taxon>Mytiloidea</taxon>
        <taxon>Mytilidae</taxon>
        <taxon>Mytilinae</taxon>
        <taxon>Mytilus</taxon>
    </lineage>
</organism>
<reference evidence="1" key="1">
    <citation type="submission" date="2018-11" db="EMBL/GenBank/DDBJ databases">
        <authorList>
            <person name="Alioto T."/>
            <person name="Alioto T."/>
        </authorList>
    </citation>
    <scope>NUCLEOTIDE SEQUENCE</scope>
</reference>
<dbReference type="AlphaFoldDB" id="A0A8B6ES55"/>
<dbReference type="OrthoDB" id="10356254at2759"/>
<gene>
    <name evidence="1" type="ORF">MGAL_10B048739</name>
</gene>
<comment type="caution">
    <text evidence="1">The sequence shown here is derived from an EMBL/GenBank/DDBJ whole genome shotgun (WGS) entry which is preliminary data.</text>
</comment>